<evidence type="ECO:0000256" key="1">
    <source>
        <dbReference type="ARBA" id="ARBA00007583"/>
    </source>
</evidence>
<dbReference type="STRING" id="1754190.A0A1Y2CXG3"/>
<dbReference type="GO" id="GO:0005794">
    <property type="term" value="C:Golgi apparatus"/>
    <property type="evidence" value="ECO:0007669"/>
    <property type="project" value="TreeGrafter"/>
</dbReference>
<comment type="caution">
    <text evidence="7">The sequence shown here is derived from an EMBL/GenBank/DDBJ whole genome shotgun (WGS) entry which is preliminary data.</text>
</comment>
<evidence type="ECO:0000313" key="8">
    <source>
        <dbReference type="Proteomes" id="UP000193920"/>
    </source>
</evidence>
<organism evidence="7 8">
    <name type="scientific">Neocallimastix californiae</name>
    <dbReference type="NCBI Taxonomy" id="1754190"/>
    <lineage>
        <taxon>Eukaryota</taxon>
        <taxon>Fungi</taxon>
        <taxon>Fungi incertae sedis</taxon>
        <taxon>Chytridiomycota</taxon>
        <taxon>Chytridiomycota incertae sedis</taxon>
        <taxon>Neocallimastigomycetes</taxon>
        <taxon>Neocallimastigales</taxon>
        <taxon>Neocallimastigaceae</taxon>
        <taxon>Neocallimastix</taxon>
    </lineage>
</organism>
<feature type="domain" description="Stealth protein CR2 conserved region 2" evidence="5">
    <location>
        <begin position="220"/>
        <end position="321"/>
    </location>
</feature>
<keyword evidence="4" id="KW-1133">Transmembrane helix</keyword>
<feature type="compositionally biased region" description="Basic and acidic residues" evidence="3">
    <location>
        <begin position="116"/>
        <end position="132"/>
    </location>
</feature>
<feature type="domain" description="Stealth protein CR2 conserved region 2" evidence="5">
    <location>
        <begin position="651"/>
        <end position="754"/>
    </location>
</feature>
<evidence type="ECO:0000259" key="5">
    <source>
        <dbReference type="Pfam" id="PF11380"/>
    </source>
</evidence>
<sequence length="958" mass="115098">MAKLYKKRSLLIIFYCVFIFYSFNIILKTSKNIKNTEAILNENEIDSEEIRNSKDIKNSFNDIDDIVNNDKDISNENNVQKENYVDNDNNIEDENKNNSDINNIENHTDDDENTEDDKNKSDDSKTKDKEINENDENNNNQNNQNKENNQNEVKEQNRVVEKVYKSDLEYILNYKGKEIDSKWDWIRNISIVYTWVDGSDADFIDVKAKYNGGIRGSNSRDRSADELRYSIRSVEKYMPWHNGTIYIVTNNQIPKWLDTTNPRIKMIYHKDIFPENVYPTYDSNTIEMFFDKIPGITERFIYFNDDVFLNNYIHPCFFFTRGHFNLKVYRNNPRKINKSDIDKIIAENNIHEIFAASKYFTRKIAREYFDKDFEFCDLFHVPHVYYRDLMEPFRELFYNELRENFANRFRNGYKFHTQYLFQVFMQYAPQHPEFPLKLGGKGKAKNFVGKPLPANRTIKKYGVKIINYKIGNYLAKFGKITDYYRRNYRYFNYIRRHPNLHVYNFNDAYTSKKALYQFTEFMMTQYPVASSFEKKEYVELEKPYSKKITGLINDGIEISAKLNNTYSASKIKEFRSMLKSYRLNLVEEYLNKKNKLSEPDKEISDREKEEVDFLSSYQGEKLTEEWEWVKHISMVYIVDNNKEDLKNKMTIDELKYSLRSIEMYLPWYEGKIYLISQSQKDERISWINKINERIEIIYYRDIIPEESYPTQNRHVIEMYLDKIPNLSEKFIYLKSNHYFRKFTHPRFFFSKEFSPKYNFKDALLINKEDLINHSTNSFMYTYKAIIRYFGESYISTFRHHINAPSVLYRDLFNPARELFKDYVNKTKLHKDYRKMDILPIYLVENYNIYGAAQPYYPDYVPGYGYVKEMPLPKLNPERTVKYYDFDITSPFISNHTIYAKSITSNDESNKDSLLVIENSSVNFFSLYISKEDNISLRDSFRIKNLMKKLYNKKSSFEE</sequence>
<gene>
    <name evidence="7" type="ORF">LY90DRAFT_508323</name>
</gene>
<feature type="transmembrane region" description="Helical" evidence="4">
    <location>
        <begin position="9"/>
        <end position="27"/>
    </location>
</feature>
<dbReference type="PANTHER" id="PTHR24045">
    <property type="match status" value="1"/>
</dbReference>
<dbReference type="AlphaFoldDB" id="A0A1Y2CXG3"/>
<feature type="region of interest" description="Disordered" evidence="3">
    <location>
        <begin position="60"/>
        <end position="157"/>
    </location>
</feature>
<dbReference type="InterPro" id="IPR021520">
    <property type="entry name" value="Stealth_CR2"/>
</dbReference>
<reference evidence="7 8" key="1">
    <citation type="submission" date="2016-08" db="EMBL/GenBank/DDBJ databases">
        <title>A Parts List for Fungal Cellulosomes Revealed by Comparative Genomics.</title>
        <authorList>
            <consortium name="DOE Joint Genome Institute"/>
            <person name="Haitjema C.H."/>
            <person name="Gilmore S.P."/>
            <person name="Henske J.K."/>
            <person name="Solomon K.V."/>
            <person name="De Groot R."/>
            <person name="Kuo A."/>
            <person name="Mondo S.J."/>
            <person name="Salamov A.A."/>
            <person name="Labutti K."/>
            <person name="Zhao Z."/>
            <person name="Chiniquy J."/>
            <person name="Barry K."/>
            <person name="Brewer H.M."/>
            <person name="Purvine S.O."/>
            <person name="Wright A.T."/>
            <person name="Boxma B."/>
            <person name="Van Alen T."/>
            <person name="Hackstein J.H."/>
            <person name="Baker S.E."/>
            <person name="Grigoriev I.V."/>
            <person name="O'Malley M.A."/>
        </authorList>
    </citation>
    <scope>NUCLEOTIDE SEQUENCE [LARGE SCALE GENOMIC DNA]</scope>
    <source>
        <strain evidence="7 8">G1</strain>
    </source>
</reference>
<proteinExistence type="inferred from homology"/>
<dbReference type="Pfam" id="PF11380">
    <property type="entry name" value="Stealth_CR2"/>
    <property type="match status" value="2"/>
</dbReference>
<evidence type="ECO:0000259" key="6">
    <source>
        <dbReference type="Pfam" id="PF17101"/>
    </source>
</evidence>
<dbReference type="OrthoDB" id="2126793at2759"/>
<feature type="domain" description="Stealth protein CR1 conserved region 1" evidence="6">
    <location>
        <begin position="189"/>
        <end position="213"/>
    </location>
</feature>
<dbReference type="PANTHER" id="PTHR24045:SF0">
    <property type="entry name" value="N-ACETYLGLUCOSAMINE-1-PHOSPHOTRANSFERASE SUBUNITS ALPHA_BETA"/>
    <property type="match status" value="1"/>
</dbReference>
<dbReference type="InterPro" id="IPR031358">
    <property type="entry name" value="Stealth_CR1"/>
</dbReference>
<dbReference type="InterPro" id="IPR047141">
    <property type="entry name" value="Stealth"/>
</dbReference>
<evidence type="ECO:0000256" key="3">
    <source>
        <dbReference type="SAM" id="MobiDB-lite"/>
    </source>
</evidence>
<evidence type="ECO:0000313" key="7">
    <source>
        <dbReference type="EMBL" id="ORY51723.1"/>
    </source>
</evidence>
<feature type="compositionally biased region" description="Low complexity" evidence="3">
    <location>
        <begin position="137"/>
        <end position="151"/>
    </location>
</feature>
<evidence type="ECO:0000256" key="2">
    <source>
        <dbReference type="ARBA" id="ARBA00022679"/>
    </source>
</evidence>
<dbReference type="GO" id="GO:0016772">
    <property type="term" value="F:transferase activity, transferring phosphorus-containing groups"/>
    <property type="evidence" value="ECO:0007669"/>
    <property type="project" value="InterPro"/>
</dbReference>
<evidence type="ECO:0008006" key="9">
    <source>
        <dbReference type="Google" id="ProtNLM"/>
    </source>
</evidence>
<name>A0A1Y2CXG3_9FUNG</name>
<keyword evidence="4" id="KW-0812">Transmembrane</keyword>
<keyword evidence="2" id="KW-0808">Transferase</keyword>
<accession>A0A1Y2CXG3</accession>
<keyword evidence="4" id="KW-0472">Membrane</keyword>
<keyword evidence="8" id="KW-1185">Reference proteome</keyword>
<evidence type="ECO:0000256" key="4">
    <source>
        <dbReference type="SAM" id="Phobius"/>
    </source>
</evidence>
<dbReference type="EMBL" id="MCOG01000095">
    <property type="protein sequence ID" value="ORY51723.1"/>
    <property type="molecule type" value="Genomic_DNA"/>
</dbReference>
<dbReference type="Proteomes" id="UP000193920">
    <property type="component" value="Unassembled WGS sequence"/>
</dbReference>
<comment type="similarity">
    <text evidence="1">Belongs to the stealth family.</text>
</comment>
<dbReference type="Pfam" id="PF17101">
    <property type="entry name" value="Stealth_CR1"/>
    <property type="match status" value="1"/>
</dbReference>
<protein>
    <recommendedName>
        <fullName evidence="9">Stealth protein CR2 conserved region 2 domain-containing protein</fullName>
    </recommendedName>
</protein>